<dbReference type="SUPFAM" id="SSF56112">
    <property type="entry name" value="Protein kinase-like (PK-like)"/>
    <property type="match status" value="1"/>
</dbReference>
<gene>
    <name evidence="1" type="ORF">ENS29_05130</name>
</gene>
<dbReference type="Gene3D" id="3.90.1200.10">
    <property type="match status" value="1"/>
</dbReference>
<dbReference type="SUPFAM" id="SSF52540">
    <property type="entry name" value="P-loop containing nucleoside triphosphate hydrolases"/>
    <property type="match status" value="1"/>
</dbReference>
<dbReference type="PANTHER" id="PTHR43883:SF1">
    <property type="entry name" value="GLUCONOKINASE"/>
    <property type="match status" value="1"/>
</dbReference>
<dbReference type="InterPro" id="IPR052732">
    <property type="entry name" value="Cell-binding_unc_protein"/>
</dbReference>
<dbReference type="Pfam" id="PF13671">
    <property type="entry name" value="AAA_33"/>
    <property type="match status" value="1"/>
</dbReference>
<dbReference type="PANTHER" id="PTHR43883">
    <property type="entry name" value="SLR0207 PROTEIN"/>
    <property type="match status" value="1"/>
</dbReference>
<comment type="caution">
    <text evidence="1">The sequence shown here is derived from an EMBL/GenBank/DDBJ whole genome shotgun (WGS) entry which is preliminary data.</text>
</comment>
<accession>A0A7C4MLE5</accession>
<sequence>MVHSPLVQALLDPTRYPHPVDDVRLIETHISWVFLAGAFAYKIKKPIDLGFLDFSTLEKRKRACEEELRLNRRTAPDLYLAVLPVYGSAEAPVWSEGSGDPIEYAVQMVRFDENRQMDRMLAEGLLTARHMDALAETVAEFHEKHAARSLDADYGRPDSIQKAWEDNFRQIRHGHPPMDCIERLDAIERWTAERHEALRERFVERKAAGFIRECHGDLHLKNLAWIAERPLVFDCIEFDPFLRWIDVMNDCAFLSMDLEFQGVFPLSQRFLDGYIERTGDFEGLSLLRFYKVYRAMVRAKVRLIRARQEIGEGRGEGAMQEFCRYIGYAFASTQPVPTGIILTFGVSASGKSRIARSLTEMLPVFRIRSDVERKRLFGIDRRQDASAGFGEGMYSRDATRRTYERLLILCERVLDAGFGVVVDAAFLRFEERERFRQLAAEKGVSLAIVEPIASVDTLRRRIRTRSKGVSDAGPDILEHQLQTMEPLTEVEREHAFSWDTEADADVTVLAERILAYFTSPATAGVAFRRNVACQSMDR</sequence>
<name>A0A7C4MLE5_9BACT</name>
<proteinExistence type="predicted"/>
<protein>
    <submittedName>
        <fullName evidence="1">Uncharacterized protein</fullName>
    </submittedName>
</protein>
<dbReference type="EMBL" id="DSUH01000116">
    <property type="protein sequence ID" value="HGU32222.1"/>
    <property type="molecule type" value="Genomic_DNA"/>
</dbReference>
<dbReference type="Gene3D" id="3.40.50.300">
    <property type="entry name" value="P-loop containing nucleotide triphosphate hydrolases"/>
    <property type="match status" value="1"/>
</dbReference>
<organism evidence="1">
    <name type="scientific">Desulfatirhabdium butyrativorans</name>
    <dbReference type="NCBI Taxonomy" id="340467"/>
    <lineage>
        <taxon>Bacteria</taxon>
        <taxon>Pseudomonadati</taxon>
        <taxon>Thermodesulfobacteriota</taxon>
        <taxon>Desulfobacteria</taxon>
        <taxon>Desulfobacterales</taxon>
        <taxon>Desulfatirhabdiaceae</taxon>
        <taxon>Desulfatirhabdium</taxon>
    </lineage>
</organism>
<dbReference type="AlphaFoldDB" id="A0A7C4MLE5"/>
<reference evidence="1" key="1">
    <citation type="journal article" date="2020" name="mSystems">
        <title>Genome- and Community-Level Interaction Insights into Carbon Utilization and Element Cycling Functions of Hydrothermarchaeota in Hydrothermal Sediment.</title>
        <authorList>
            <person name="Zhou Z."/>
            <person name="Liu Y."/>
            <person name="Xu W."/>
            <person name="Pan J."/>
            <person name="Luo Z.H."/>
            <person name="Li M."/>
        </authorList>
    </citation>
    <scope>NUCLEOTIDE SEQUENCE [LARGE SCALE GENOMIC DNA]</scope>
    <source>
        <strain evidence="1">SpSt-477</strain>
    </source>
</reference>
<dbReference type="InterPro" id="IPR011009">
    <property type="entry name" value="Kinase-like_dom_sf"/>
</dbReference>
<evidence type="ECO:0000313" key="1">
    <source>
        <dbReference type="EMBL" id="HGU32222.1"/>
    </source>
</evidence>
<dbReference type="InterPro" id="IPR027417">
    <property type="entry name" value="P-loop_NTPase"/>
</dbReference>